<gene>
    <name evidence="1" type="ORF">GPA21_12330</name>
</gene>
<organism evidence="1 2">
    <name type="scientific">Azoarcus taiwanensis</name>
    <dbReference type="NCBI Taxonomy" id="666964"/>
    <lineage>
        <taxon>Bacteria</taxon>
        <taxon>Pseudomonadati</taxon>
        <taxon>Pseudomonadota</taxon>
        <taxon>Betaproteobacteria</taxon>
        <taxon>Rhodocyclales</taxon>
        <taxon>Zoogloeaceae</taxon>
        <taxon>Azoarcus</taxon>
    </lineage>
</organism>
<evidence type="ECO:0000313" key="2">
    <source>
        <dbReference type="Proteomes" id="UP000599523"/>
    </source>
</evidence>
<dbReference type="RefSeq" id="WP_168988450.1">
    <property type="nucleotide sequence ID" value="NZ_CAWPHM010000299.1"/>
</dbReference>
<accession>A0A972F863</accession>
<dbReference type="Proteomes" id="UP000599523">
    <property type="component" value="Unassembled WGS sequence"/>
</dbReference>
<comment type="caution">
    <text evidence="1">The sequence shown here is derived from an EMBL/GenBank/DDBJ whole genome shotgun (WGS) entry which is preliminary data.</text>
</comment>
<evidence type="ECO:0000313" key="1">
    <source>
        <dbReference type="EMBL" id="NMG03754.1"/>
    </source>
</evidence>
<reference evidence="1" key="1">
    <citation type="submission" date="2019-12" db="EMBL/GenBank/DDBJ databases">
        <title>Comparative genomics gives insights into the taxonomy of the Azoarcus-Aromatoleum group and reveals separate origins of nif in the plant-associated Azoarcus and non-plant-associated Aromatoleum sub-groups.</title>
        <authorList>
            <person name="Lafos M."/>
            <person name="Maluk M."/>
            <person name="Batista M."/>
            <person name="Junghare M."/>
            <person name="Carmona M."/>
            <person name="Faoro H."/>
            <person name="Cruz L.M."/>
            <person name="Battistoni F."/>
            <person name="De Souza E."/>
            <person name="Pedrosa F."/>
            <person name="Chen W.-M."/>
            <person name="Poole P.S."/>
            <person name="Dixon R.A."/>
            <person name="James E.K."/>
        </authorList>
    </citation>
    <scope>NUCLEOTIDE SEQUENCE</scope>
    <source>
        <strain evidence="1">NSC3</strain>
    </source>
</reference>
<protein>
    <submittedName>
        <fullName evidence="1">DUF3261 domain-containing protein</fullName>
    </submittedName>
</protein>
<dbReference type="EMBL" id="WTVM01000071">
    <property type="protein sequence ID" value="NMG03754.1"/>
    <property type="molecule type" value="Genomic_DNA"/>
</dbReference>
<proteinExistence type="predicted"/>
<sequence length="215" mass="23459">MQEIARMAPSTSQATVACDSFHRPRSALFVRTSSLLSIAALACTVLAGCAQNARCPIIPGGPMYCLQDTNSVPPFNALQDIRIRRGDLDERMIAQLEVDATGMRLAGLTPMGQRVFDVVFDNKHATANSIADNRLDFRVLLALVQLAVWPRDRVEAALPSGFRLEEIGHERRLLHEDRAIAAIARSGEPPAYTTLDISISAAGLNVMIETIDEAY</sequence>
<name>A0A972F863_9RHOO</name>
<keyword evidence="2" id="KW-1185">Reference proteome</keyword>
<dbReference type="AlphaFoldDB" id="A0A972F863"/>
<dbReference type="PROSITE" id="PS51257">
    <property type="entry name" value="PROKAR_LIPOPROTEIN"/>
    <property type="match status" value="1"/>
</dbReference>
<dbReference type="Pfam" id="PF11659">
    <property type="entry name" value="DUF3261"/>
    <property type="match status" value="1"/>
</dbReference>
<dbReference type="InterPro" id="IPR021675">
    <property type="entry name" value="DUF3261"/>
</dbReference>